<feature type="domain" description="Peptidase A2" evidence="2">
    <location>
        <begin position="46"/>
        <end position="121"/>
    </location>
</feature>
<accession>A0ABS9E4I2</accession>
<evidence type="ECO:0000259" key="2">
    <source>
        <dbReference type="PROSITE" id="PS50175"/>
    </source>
</evidence>
<dbReference type="EMBL" id="JAKGBZ010000060">
    <property type="protein sequence ID" value="MCF3948567.1"/>
    <property type="molecule type" value="Genomic_DNA"/>
</dbReference>
<proteinExistence type="predicted"/>
<name>A0ABS9E4I2_9PROT</name>
<evidence type="ECO:0000313" key="4">
    <source>
        <dbReference type="Proteomes" id="UP001521209"/>
    </source>
</evidence>
<sequence length="138" mass="14790">MPQLTFATQLPYGQPGPTGVRSGVSTRAYVWFRIINTRTGVASRREFGLIDSGCDVSLLDDSILQSIHAARGQQVRIGVAGGGTVTVYKAQDTEIEVEGIRVPGVPLLFGTAATPLIGRQVYLNAFDLAFTPCAWLHA</sequence>
<dbReference type="PROSITE" id="PS50175">
    <property type="entry name" value="ASP_PROT_RETROV"/>
    <property type="match status" value="1"/>
</dbReference>
<dbReference type="InterPro" id="IPR001995">
    <property type="entry name" value="Peptidase_A2_cat"/>
</dbReference>
<organism evidence="3 4">
    <name type="scientific">Acidiphilium iwatense</name>
    <dbReference type="NCBI Taxonomy" id="768198"/>
    <lineage>
        <taxon>Bacteria</taxon>
        <taxon>Pseudomonadati</taxon>
        <taxon>Pseudomonadota</taxon>
        <taxon>Alphaproteobacteria</taxon>
        <taxon>Acetobacterales</taxon>
        <taxon>Acidocellaceae</taxon>
        <taxon>Acidiphilium</taxon>
    </lineage>
</organism>
<comment type="caution">
    <text evidence="3">The sequence shown here is derived from an EMBL/GenBank/DDBJ whole genome shotgun (WGS) entry which is preliminary data.</text>
</comment>
<protein>
    <submittedName>
        <fullName evidence="3">Retropepsin-like domain-containing protein</fullName>
    </submittedName>
</protein>
<dbReference type="InterPro" id="IPR021109">
    <property type="entry name" value="Peptidase_aspartic_dom_sf"/>
</dbReference>
<dbReference type="SUPFAM" id="SSF50630">
    <property type="entry name" value="Acid proteases"/>
    <property type="match status" value="1"/>
</dbReference>
<dbReference type="RefSeq" id="WP_235705848.1">
    <property type="nucleotide sequence ID" value="NZ_JAKGBZ010000060.1"/>
</dbReference>
<evidence type="ECO:0000313" key="3">
    <source>
        <dbReference type="EMBL" id="MCF3948567.1"/>
    </source>
</evidence>
<gene>
    <name evidence="3" type="ORF">L2A60_18030</name>
</gene>
<evidence type="ECO:0000256" key="1">
    <source>
        <dbReference type="ARBA" id="ARBA00022801"/>
    </source>
</evidence>
<keyword evidence="4" id="KW-1185">Reference proteome</keyword>
<dbReference type="Proteomes" id="UP001521209">
    <property type="component" value="Unassembled WGS sequence"/>
</dbReference>
<keyword evidence="1" id="KW-0378">Hydrolase</keyword>
<reference evidence="3 4" key="1">
    <citation type="submission" date="2022-01" db="EMBL/GenBank/DDBJ databases">
        <authorList>
            <person name="Won M."/>
            <person name="Kim S.-J."/>
            <person name="Kwon S.-W."/>
        </authorList>
    </citation>
    <scope>NUCLEOTIDE SEQUENCE [LARGE SCALE GENOMIC DNA]</scope>
    <source>
        <strain evidence="3 4">KCTC 23505</strain>
    </source>
</reference>